<evidence type="ECO:0000256" key="7">
    <source>
        <dbReference type="ARBA" id="ARBA00023065"/>
    </source>
</evidence>
<keyword evidence="9 11" id="KW-0472">Membrane</keyword>
<sequence length="861" mass="91441">MRSVGRLGPGRPTRPPDVTKCRGSKVECVASPTDGDSAGVSSARPHHKAAGLSIIENECLPPPSERGAGMTVSVANLKTILTLSTAAAALVGAAPSWAQTIASTGAASDVAAEAALADAAEVDQVVVTARRREENAQDVPIALTVFGGEALEAAGAYNVQQITQLAPSLQFGSFNPRNTTVNIRGLGNNVGLANDGLEVGVGFYIDGVYYSRPAAATFDLTDIERVEILRGPQGTLFGKNTTAGALNIITRAPTFETEAQLELTAGNKGFFQTKGSLSGPLGETLAGRVSFATTYRDGLVHNVVNGRDYNNQQSLALRGQLLWKPSDAFHLRLAADYNKQDTDCCVLVFAGVAPTLKPAAAQFAALAAGLGYSPASRNPFDRRTDINDKAQANQELGGVSATAEWDLGGATVTGIASWRFWNWDPANDADFTRLSIIERSENADEQEQATLELRVASNGERTIDYVAGVYAYWQDIDARLTSVFGRNSTYWLLSPALPGALTDGYRSDGTAASTTKSYAAFGQLTWHATDQLSITPGLRYTYEDKDARFRSTVSGGLATTNPTLLAYKLALARPQAYTAELSDGSLSGQINVSYKLTPDALVYVNWARGYKSGGINLGGLPVDAAGNPIPDSAVIEPEKTTAWELGLKSQLFDRRVTFNVAVFRTDTDDYQANIVDSAGGTLKQFLANVEQVRSQGVELDAQLARIGGFSGYLSAAYTDAEYVSYRNGPCPIEKIGSATAACDLSGEALPGVSKWAATLGADYERALSLGGIEGEGYLAGEVSYRSNPASLSAYTEVGDLTLVNLRAGFRAAKGWELFVWSKNLLDEEYFQYLSAQTGNSGALYGAPGDPRTVGVTFRARY</sequence>
<dbReference type="Pfam" id="PF00593">
    <property type="entry name" value="TonB_dep_Rec_b-barrel"/>
    <property type="match status" value="1"/>
</dbReference>
<gene>
    <name evidence="16" type="ORF">CSW64_07995</name>
</gene>
<keyword evidence="6" id="KW-0408">Iron</keyword>
<dbReference type="KEGG" id="cmb:CSW64_07995"/>
<dbReference type="PANTHER" id="PTHR32552">
    <property type="entry name" value="FERRICHROME IRON RECEPTOR-RELATED"/>
    <property type="match status" value="1"/>
</dbReference>
<feature type="compositionally biased region" description="Low complexity" evidence="13">
    <location>
        <begin position="1"/>
        <end position="11"/>
    </location>
</feature>
<evidence type="ECO:0000256" key="10">
    <source>
        <dbReference type="ARBA" id="ARBA00023237"/>
    </source>
</evidence>
<feature type="region of interest" description="Disordered" evidence="13">
    <location>
        <begin position="1"/>
        <end position="22"/>
    </location>
</feature>
<keyword evidence="4" id="KW-0410">Iron transport</keyword>
<dbReference type="GO" id="GO:0006826">
    <property type="term" value="P:iron ion transport"/>
    <property type="evidence" value="ECO:0007669"/>
    <property type="project" value="UniProtKB-KW"/>
</dbReference>
<dbReference type="CDD" id="cd01347">
    <property type="entry name" value="ligand_gated_channel"/>
    <property type="match status" value="1"/>
</dbReference>
<reference evidence="16 17" key="1">
    <citation type="submission" date="2017-10" db="EMBL/GenBank/DDBJ databases">
        <title>Genome sequence of Caulobacter mirabilis FWC38.</title>
        <authorList>
            <person name="Fiebig A."/>
            <person name="Crosson S."/>
        </authorList>
    </citation>
    <scope>NUCLEOTIDE SEQUENCE [LARGE SCALE GENOMIC DNA]</scope>
    <source>
        <strain evidence="16 17">FWC 38</strain>
    </source>
</reference>
<evidence type="ECO:0000256" key="11">
    <source>
        <dbReference type="PROSITE-ProRule" id="PRU01360"/>
    </source>
</evidence>
<evidence type="ECO:0000256" key="6">
    <source>
        <dbReference type="ARBA" id="ARBA00023004"/>
    </source>
</evidence>
<evidence type="ECO:0000256" key="2">
    <source>
        <dbReference type="ARBA" id="ARBA00022448"/>
    </source>
</evidence>
<evidence type="ECO:0000256" key="8">
    <source>
        <dbReference type="ARBA" id="ARBA00023077"/>
    </source>
</evidence>
<evidence type="ECO:0000256" key="3">
    <source>
        <dbReference type="ARBA" id="ARBA00022452"/>
    </source>
</evidence>
<dbReference type="GO" id="GO:0009279">
    <property type="term" value="C:cell outer membrane"/>
    <property type="evidence" value="ECO:0007669"/>
    <property type="project" value="UniProtKB-SubCell"/>
</dbReference>
<dbReference type="SUPFAM" id="SSF56935">
    <property type="entry name" value="Porins"/>
    <property type="match status" value="1"/>
</dbReference>
<evidence type="ECO:0000259" key="15">
    <source>
        <dbReference type="Pfam" id="PF07715"/>
    </source>
</evidence>
<organism evidence="16 17">
    <name type="scientific">Caulobacter mirabilis</name>
    <dbReference type="NCBI Taxonomy" id="69666"/>
    <lineage>
        <taxon>Bacteria</taxon>
        <taxon>Pseudomonadati</taxon>
        <taxon>Pseudomonadota</taxon>
        <taxon>Alphaproteobacteria</taxon>
        <taxon>Caulobacterales</taxon>
        <taxon>Caulobacteraceae</taxon>
        <taxon>Caulobacter</taxon>
    </lineage>
</organism>
<evidence type="ECO:0000313" key="17">
    <source>
        <dbReference type="Proteomes" id="UP000228945"/>
    </source>
</evidence>
<name>A0A2D2AWH5_9CAUL</name>
<keyword evidence="2 11" id="KW-0813">Transport</keyword>
<dbReference type="PANTHER" id="PTHR32552:SF81">
    <property type="entry name" value="TONB-DEPENDENT OUTER MEMBRANE RECEPTOR"/>
    <property type="match status" value="1"/>
</dbReference>
<keyword evidence="17" id="KW-1185">Reference proteome</keyword>
<protein>
    <submittedName>
        <fullName evidence="16">TonB-dependent receptor</fullName>
    </submittedName>
</protein>
<evidence type="ECO:0000256" key="5">
    <source>
        <dbReference type="ARBA" id="ARBA00022692"/>
    </source>
</evidence>
<dbReference type="InterPro" id="IPR012910">
    <property type="entry name" value="Plug_dom"/>
</dbReference>
<evidence type="ECO:0000256" key="13">
    <source>
        <dbReference type="SAM" id="MobiDB-lite"/>
    </source>
</evidence>
<evidence type="ECO:0000256" key="12">
    <source>
        <dbReference type="RuleBase" id="RU003357"/>
    </source>
</evidence>
<proteinExistence type="inferred from homology"/>
<evidence type="ECO:0000256" key="1">
    <source>
        <dbReference type="ARBA" id="ARBA00004571"/>
    </source>
</evidence>
<feature type="domain" description="TonB-dependent receptor-like beta-barrel" evidence="14">
    <location>
        <begin position="376"/>
        <end position="824"/>
    </location>
</feature>
<evidence type="ECO:0000256" key="4">
    <source>
        <dbReference type="ARBA" id="ARBA00022496"/>
    </source>
</evidence>
<keyword evidence="3 11" id="KW-1134">Transmembrane beta strand</keyword>
<keyword evidence="5 11" id="KW-0812">Transmembrane</keyword>
<evidence type="ECO:0000313" key="16">
    <source>
        <dbReference type="EMBL" id="ATQ42359.1"/>
    </source>
</evidence>
<keyword evidence="8 12" id="KW-0798">TonB box</keyword>
<dbReference type="InterPro" id="IPR036942">
    <property type="entry name" value="Beta-barrel_TonB_sf"/>
</dbReference>
<dbReference type="Proteomes" id="UP000228945">
    <property type="component" value="Chromosome"/>
</dbReference>
<keyword evidence="10 11" id="KW-0998">Cell outer membrane</keyword>
<keyword evidence="7" id="KW-0406">Ion transport</keyword>
<dbReference type="EMBL" id="CP024201">
    <property type="protein sequence ID" value="ATQ42359.1"/>
    <property type="molecule type" value="Genomic_DNA"/>
</dbReference>
<feature type="domain" description="TonB-dependent receptor plug" evidence="15">
    <location>
        <begin position="136"/>
        <end position="245"/>
    </location>
</feature>
<dbReference type="Pfam" id="PF07715">
    <property type="entry name" value="Plug"/>
    <property type="match status" value="1"/>
</dbReference>
<keyword evidence="16" id="KW-0675">Receptor</keyword>
<dbReference type="OrthoDB" id="9760333at2"/>
<dbReference type="InterPro" id="IPR000531">
    <property type="entry name" value="Beta-barrel_TonB"/>
</dbReference>
<accession>A0A2D2AWH5</accession>
<evidence type="ECO:0000256" key="9">
    <source>
        <dbReference type="ARBA" id="ARBA00023136"/>
    </source>
</evidence>
<evidence type="ECO:0000259" key="14">
    <source>
        <dbReference type="Pfam" id="PF00593"/>
    </source>
</evidence>
<dbReference type="Gene3D" id="2.40.170.20">
    <property type="entry name" value="TonB-dependent receptor, beta-barrel domain"/>
    <property type="match status" value="1"/>
</dbReference>
<dbReference type="AlphaFoldDB" id="A0A2D2AWH5"/>
<dbReference type="InterPro" id="IPR039426">
    <property type="entry name" value="TonB-dep_rcpt-like"/>
</dbReference>
<dbReference type="PROSITE" id="PS52016">
    <property type="entry name" value="TONB_DEPENDENT_REC_3"/>
    <property type="match status" value="1"/>
</dbReference>
<comment type="subcellular location">
    <subcellularLocation>
        <location evidence="1 11">Cell outer membrane</location>
        <topology evidence="1 11">Multi-pass membrane protein</topology>
    </subcellularLocation>
</comment>
<comment type="similarity">
    <text evidence="11 12">Belongs to the TonB-dependent receptor family.</text>
</comment>